<dbReference type="AlphaFoldDB" id="A0A7J8MKH2"/>
<comment type="caution">
    <text evidence="1">The sequence shown here is derived from an EMBL/GenBank/DDBJ whole genome shotgun (WGS) entry which is preliminary data.</text>
</comment>
<dbReference type="Proteomes" id="UP000593572">
    <property type="component" value="Unassembled WGS sequence"/>
</dbReference>
<sequence>MSLFMMKNGEFQLMMTRNCLNCSAYQVLWLN</sequence>
<evidence type="ECO:0000313" key="1">
    <source>
        <dbReference type="EMBL" id="MBA0565241.1"/>
    </source>
</evidence>
<reference evidence="1 2" key="1">
    <citation type="journal article" date="2019" name="Genome Biol. Evol.">
        <title>Insights into the evolution of the New World diploid cottons (Gossypium, subgenus Houzingenia) based on genome sequencing.</title>
        <authorList>
            <person name="Grover C.E."/>
            <person name="Arick M.A. 2nd"/>
            <person name="Thrash A."/>
            <person name="Conover J.L."/>
            <person name="Sanders W.S."/>
            <person name="Peterson D.G."/>
            <person name="Frelichowski J.E."/>
            <person name="Scheffler J.A."/>
            <person name="Scheffler B.E."/>
            <person name="Wendel J.F."/>
        </authorList>
    </citation>
    <scope>NUCLEOTIDE SEQUENCE [LARGE SCALE GENOMIC DNA]</scope>
    <source>
        <strain evidence="1">157</strain>
        <tissue evidence="1">Leaf</tissue>
    </source>
</reference>
<evidence type="ECO:0000313" key="2">
    <source>
        <dbReference type="Proteomes" id="UP000593572"/>
    </source>
</evidence>
<dbReference type="EMBL" id="JABEZX010000009">
    <property type="protein sequence ID" value="MBA0565241.1"/>
    <property type="molecule type" value="Genomic_DNA"/>
</dbReference>
<accession>A0A7J8MKH2</accession>
<gene>
    <name evidence="1" type="ORF">Golob_010129</name>
</gene>
<name>A0A7J8MKH2_9ROSI</name>
<protein>
    <submittedName>
        <fullName evidence="1">Uncharacterized protein</fullName>
    </submittedName>
</protein>
<keyword evidence="2" id="KW-1185">Reference proteome</keyword>
<proteinExistence type="predicted"/>
<organism evidence="1 2">
    <name type="scientific">Gossypium lobatum</name>
    <dbReference type="NCBI Taxonomy" id="34289"/>
    <lineage>
        <taxon>Eukaryota</taxon>
        <taxon>Viridiplantae</taxon>
        <taxon>Streptophyta</taxon>
        <taxon>Embryophyta</taxon>
        <taxon>Tracheophyta</taxon>
        <taxon>Spermatophyta</taxon>
        <taxon>Magnoliopsida</taxon>
        <taxon>eudicotyledons</taxon>
        <taxon>Gunneridae</taxon>
        <taxon>Pentapetalae</taxon>
        <taxon>rosids</taxon>
        <taxon>malvids</taxon>
        <taxon>Malvales</taxon>
        <taxon>Malvaceae</taxon>
        <taxon>Malvoideae</taxon>
        <taxon>Gossypium</taxon>
    </lineage>
</organism>